<comment type="caution">
    <text evidence="1">The sequence shown here is derived from an EMBL/GenBank/DDBJ whole genome shotgun (WGS) entry which is preliminary data.</text>
</comment>
<dbReference type="Proteomes" id="UP001148662">
    <property type="component" value="Unassembled WGS sequence"/>
</dbReference>
<gene>
    <name evidence="1" type="ORF">NM688_g8575</name>
</gene>
<sequence>MPSITSVHTPSPAHALATAVPQIVLEYPPDSSFPDMLFPRMMHRITSKCRFHETPTFHALAHFLFTDLSLSSNEQTGFPRSLASLRGIWDTSYAAVTSVNYVDNSSHFQGFNPLMRYFSWAGDVTPIALLALGYRVFIQRTSRRHECFPEDASLTRSLQDPTSAPGKLFIGHSASTQCQKPDGLPS</sequence>
<reference evidence="1" key="1">
    <citation type="submission" date="2022-07" db="EMBL/GenBank/DDBJ databases">
        <title>Genome Sequence of Phlebia brevispora.</title>
        <authorList>
            <person name="Buettner E."/>
        </authorList>
    </citation>
    <scope>NUCLEOTIDE SEQUENCE</scope>
    <source>
        <strain evidence="1">MPL23</strain>
    </source>
</reference>
<organism evidence="1 2">
    <name type="scientific">Phlebia brevispora</name>
    <dbReference type="NCBI Taxonomy" id="194682"/>
    <lineage>
        <taxon>Eukaryota</taxon>
        <taxon>Fungi</taxon>
        <taxon>Dikarya</taxon>
        <taxon>Basidiomycota</taxon>
        <taxon>Agaricomycotina</taxon>
        <taxon>Agaricomycetes</taxon>
        <taxon>Polyporales</taxon>
        <taxon>Meruliaceae</taxon>
        <taxon>Phlebia</taxon>
    </lineage>
</organism>
<keyword evidence="2" id="KW-1185">Reference proteome</keyword>
<name>A0ACC1RRW8_9APHY</name>
<accession>A0ACC1RRW8</accession>
<dbReference type="EMBL" id="JANHOG010002347">
    <property type="protein sequence ID" value="KAJ3524368.1"/>
    <property type="molecule type" value="Genomic_DNA"/>
</dbReference>
<evidence type="ECO:0000313" key="2">
    <source>
        <dbReference type="Proteomes" id="UP001148662"/>
    </source>
</evidence>
<protein>
    <submittedName>
        <fullName evidence="1">Uncharacterized protein</fullName>
    </submittedName>
</protein>
<proteinExistence type="predicted"/>
<evidence type="ECO:0000313" key="1">
    <source>
        <dbReference type="EMBL" id="KAJ3524368.1"/>
    </source>
</evidence>